<dbReference type="AlphaFoldDB" id="X1F383"/>
<dbReference type="PANTHER" id="PTHR24567">
    <property type="entry name" value="CRP FAMILY TRANSCRIPTIONAL REGULATORY PROTEIN"/>
    <property type="match status" value="1"/>
</dbReference>
<dbReference type="Gene3D" id="1.10.10.10">
    <property type="entry name" value="Winged helix-like DNA-binding domain superfamily/Winged helix DNA-binding domain"/>
    <property type="match status" value="1"/>
</dbReference>
<dbReference type="InterPro" id="IPR012318">
    <property type="entry name" value="HTH_CRP"/>
</dbReference>
<keyword evidence="1" id="KW-0805">Transcription regulation</keyword>
<dbReference type="InterPro" id="IPR036390">
    <property type="entry name" value="WH_DNA-bd_sf"/>
</dbReference>
<dbReference type="InterPro" id="IPR000595">
    <property type="entry name" value="cNMP-bd_dom"/>
</dbReference>
<dbReference type="SMART" id="SM00100">
    <property type="entry name" value="cNMP"/>
    <property type="match status" value="1"/>
</dbReference>
<proteinExistence type="predicted"/>
<dbReference type="CDD" id="cd00038">
    <property type="entry name" value="CAP_ED"/>
    <property type="match status" value="1"/>
</dbReference>
<feature type="non-terminal residue" evidence="6">
    <location>
        <position position="231"/>
    </location>
</feature>
<feature type="domain" description="Cyclic nucleotide-binding" evidence="4">
    <location>
        <begin position="23"/>
        <end position="143"/>
    </location>
</feature>
<organism evidence="6">
    <name type="scientific">marine sediment metagenome</name>
    <dbReference type="NCBI Taxonomy" id="412755"/>
    <lineage>
        <taxon>unclassified sequences</taxon>
        <taxon>metagenomes</taxon>
        <taxon>ecological metagenomes</taxon>
    </lineage>
</organism>
<keyword evidence="2" id="KW-0238">DNA-binding</keyword>
<comment type="caution">
    <text evidence="6">The sequence shown here is derived from an EMBL/GenBank/DDBJ whole genome shotgun (WGS) entry which is preliminary data.</text>
</comment>
<dbReference type="InterPro" id="IPR050397">
    <property type="entry name" value="Env_Response_Regulators"/>
</dbReference>
<gene>
    <name evidence="6" type="ORF">S03H2_16352</name>
</gene>
<keyword evidence="3" id="KW-0804">Transcription</keyword>
<name>X1F383_9ZZZZ</name>
<dbReference type="GO" id="GO:0005829">
    <property type="term" value="C:cytosol"/>
    <property type="evidence" value="ECO:0007669"/>
    <property type="project" value="TreeGrafter"/>
</dbReference>
<evidence type="ECO:0008006" key="7">
    <source>
        <dbReference type="Google" id="ProtNLM"/>
    </source>
</evidence>
<dbReference type="Pfam" id="PF00027">
    <property type="entry name" value="cNMP_binding"/>
    <property type="match status" value="1"/>
</dbReference>
<reference evidence="6" key="1">
    <citation type="journal article" date="2014" name="Front. Microbiol.">
        <title>High frequency of phylogenetically diverse reductive dehalogenase-homologous genes in deep subseafloor sedimentary metagenomes.</title>
        <authorList>
            <person name="Kawai M."/>
            <person name="Futagami T."/>
            <person name="Toyoda A."/>
            <person name="Takaki Y."/>
            <person name="Nishi S."/>
            <person name="Hori S."/>
            <person name="Arai W."/>
            <person name="Tsubouchi T."/>
            <person name="Morono Y."/>
            <person name="Uchiyama I."/>
            <person name="Ito T."/>
            <person name="Fujiyama A."/>
            <person name="Inagaki F."/>
            <person name="Takami H."/>
        </authorList>
    </citation>
    <scope>NUCLEOTIDE SEQUENCE</scope>
    <source>
        <strain evidence="6">Expedition CK06-06</strain>
    </source>
</reference>
<dbReference type="SUPFAM" id="SSF51206">
    <property type="entry name" value="cAMP-binding domain-like"/>
    <property type="match status" value="1"/>
</dbReference>
<dbReference type="InterPro" id="IPR014710">
    <property type="entry name" value="RmlC-like_jellyroll"/>
</dbReference>
<dbReference type="GO" id="GO:0003677">
    <property type="term" value="F:DNA binding"/>
    <property type="evidence" value="ECO:0007669"/>
    <property type="project" value="UniProtKB-KW"/>
</dbReference>
<dbReference type="InterPro" id="IPR036388">
    <property type="entry name" value="WH-like_DNA-bd_sf"/>
</dbReference>
<protein>
    <recommendedName>
        <fullName evidence="7">Cyclic nucleotide-binding domain-containing protein</fullName>
    </recommendedName>
</protein>
<evidence type="ECO:0000256" key="3">
    <source>
        <dbReference type="ARBA" id="ARBA00023163"/>
    </source>
</evidence>
<evidence type="ECO:0000259" key="5">
    <source>
        <dbReference type="PROSITE" id="PS51063"/>
    </source>
</evidence>
<dbReference type="Pfam" id="PF13545">
    <property type="entry name" value="HTH_Crp_2"/>
    <property type="match status" value="1"/>
</dbReference>
<dbReference type="Gene3D" id="2.60.120.10">
    <property type="entry name" value="Jelly Rolls"/>
    <property type="match status" value="1"/>
</dbReference>
<accession>X1F383</accession>
<dbReference type="GO" id="GO:0003700">
    <property type="term" value="F:DNA-binding transcription factor activity"/>
    <property type="evidence" value="ECO:0007669"/>
    <property type="project" value="TreeGrafter"/>
</dbReference>
<dbReference type="InterPro" id="IPR018490">
    <property type="entry name" value="cNMP-bd_dom_sf"/>
</dbReference>
<evidence type="ECO:0000313" key="6">
    <source>
        <dbReference type="EMBL" id="GAH40086.1"/>
    </source>
</evidence>
<dbReference type="SUPFAM" id="SSF46785">
    <property type="entry name" value="Winged helix' DNA-binding domain"/>
    <property type="match status" value="1"/>
</dbReference>
<evidence type="ECO:0000256" key="2">
    <source>
        <dbReference type="ARBA" id="ARBA00023125"/>
    </source>
</evidence>
<sequence length="231" mass="25279">MSLYSNNPSAPSGASEFLGSLPLFADLAEDQLDQIAQRFQRRTFAMGVTLFHQDMPGTMMYMIESGSVRVISIGRTGQELTLNVLGPGELFGELSILDGQHRSATAITLAPTIAWLLSQADLKEFMTKFPPVNQAMIQVLVDRVRSTARRLEAMTFQDVLGRLAFELLSLAERSGQPCEQGIEITIPLTQVDLATMVGATRESVNKAVSILRSRGLLNVDGTSWYLQDPTG</sequence>
<dbReference type="PROSITE" id="PS00889">
    <property type="entry name" value="CNMP_BINDING_2"/>
    <property type="match status" value="1"/>
</dbReference>
<dbReference type="EMBL" id="BARU01008349">
    <property type="protein sequence ID" value="GAH40086.1"/>
    <property type="molecule type" value="Genomic_DNA"/>
</dbReference>
<dbReference type="SMART" id="SM00419">
    <property type="entry name" value="HTH_CRP"/>
    <property type="match status" value="1"/>
</dbReference>
<evidence type="ECO:0000259" key="4">
    <source>
        <dbReference type="PROSITE" id="PS50042"/>
    </source>
</evidence>
<dbReference type="PROSITE" id="PS50042">
    <property type="entry name" value="CNMP_BINDING_3"/>
    <property type="match status" value="1"/>
</dbReference>
<dbReference type="PROSITE" id="PS51063">
    <property type="entry name" value="HTH_CRP_2"/>
    <property type="match status" value="1"/>
</dbReference>
<evidence type="ECO:0000256" key="1">
    <source>
        <dbReference type="ARBA" id="ARBA00023015"/>
    </source>
</evidence>
<dbReference type="InterPro" id="IPR018488">
    <property type="entry name" value="cNMP-bd_CS"/>
</dbReference>
<dbReference type="PANTHER" id="PTHR24567:SF74">
    <property type="entry name" value="HTH-TYPE TRANSCRIPTIONAL REGULATOR ARCR"/>
    <property type="match status" value="1"/>
</dbReference>
<feature type="domain" description="HTH crp-type" evidence="5">
    <location>
        <begin position="157"/>
        <end position="230"/>
    </location>
</feature>